<accession>A0AB72Z794</accession>
<dbReference type="AlphaFoldDB" id="A0AB72Z794"/>
<proteinExistence type="predicted"/>
<dbReference type="Proteomes" id="UP000003597">
    <property type="component" value="Unassembled WGS sequence"/>
</dbReference>
<evidence type="ECO:0008006" key="3">
    <source>
        <dbReference type="Google" id="ProtNLM"/>
    </source>
</evidence>
<dbReference type="EMBL" id="AGCN01000033">
    <property type="protein sequence ID" value="EHN60677.1"/>
    <property type="molecule type" value="Genomic_DNA"/>
</dbReference>
<evidence type="ECO:0000313" key="2">
    <source>
        <dbReference type="Proteomes" id="UP000003597"/>
    </source>
</evidence>
<reference evidence="1 2" key="1">
    <citation type="submission" date="2011-08" db="EMBL/GenBank/DDBJ databases">
        <authorList>
            <person name="Weinstock G."/>
            <person name="Sodergren E."/>
            <person name="Clifton S."/>
            <person name="Fulton L."/>
            <person name="Fulton B."/>
            <person name="Courtney L."/>
            <person name="Fronick C."/>
            <person name="Harrison M."/>
            <person name="Strong C."/>
            <person name="Farmer C."/>
            <person name="Delahaunty K."/>
            <person name="Markovic C."/>
            <person name="Hall O."/>
            <person name="Minx P."/>
            <person name="Tomlinson C."/>
            <person name="Mitreva M."/>
            <person name="Hou S."/>
            <person name="Chen J."/>
            <person name="Wollam A."/>
            <person name="Pepin K.H."/>
            <person name="Johnson M."/>
            <person name="Bhonagiri V."/>
            <person name="Zhang X."/>
            <person name="Suruliraj S."/>
            <person name="Warren W."/>
            <person name="Chinwalla A."/>
            <person name="Mardis E.R."/>
            <person name="Wilson R.K."/>
        </authorList>
    </citation>
    <scope>NUCLEOTIDE SEQUENCE [LARGE SCALE GENOMIC DNA]</scope>
    <source>
        <strain evidence="1 2">ATCC 33091</strain>
    </source>
</reference>
<dbReference type="InterPro" id="IPR025716">
    <property type="entry name" value="Post-transcriptional_regulator"/>
</dbReference>
<gene>
    <name evidence="1" type="ORF">HMPREF0557_02191</name>
</gene>
<dbReference type="Pfam" id="PF13797">
    <property type="entry name" value="Post_transc_reg"/>
    <property type="match status" value="1"/>
</dbReference>
<sequence>MGICLLFKKGDDLMTDTFSAWYEDLEPAILIKVEDFHILGYREIKASHIWAFLTEEKWKNNPAPALHERINDVMQMKIGQLMQFIMTTAEQESNNHVAQAENSLQPNVED</sequence>
<evidence type="ECO:0000313" key="1">
    <source>
        <dbReference type="EMBL" id="EHN60677.1"/>
    </source>
</evidence>
<organism evidence="1 2">
    <name type="scientific">Listeria innocua ATCC 33091</name>
    <dbReference type="NCBI Taxonomy" id="1002366"/>
    <lineage>
        <taxon>Bacteria</taxon>
        <taxon>Bacillati</taxon>
        <taxon>Bacillota</taxon>
        <taxon>Bacilli</taxon>
        <taxon>Bacillales</taxon>
        <taxon>Listeriaceae</taxon>
        <taxon>Listeria</taxon>
    </lineage>
</organism>
<protein>
    <recommendedName>
        <fullName evidence="3">Post-transcriptional regulator</fullName>
    </recommendedName>
</protein>
<keyword evidence="2" id="KW-1185">Reference proteome</keyword>
<comment type="caution">
    <text evidence="1">The sequence shown here is derived from an EMBL/GenBank/DDBJ whole genome shotgun (WGS) entry which is preliminary data.</text>
</comment>
<name>A0AB72Z794_LISIO</name>